<dbReference type="EMBL" id="KN880443">
    <property type="protein sequence ID" value="KIY72461.1"/>
    <property type="molecule type" value="Genomic_DNA"/>
</dbReference>
<comment type="similarity">
    <text evidence="2">Belongs to the NAD(P)-dependent epimerase/dehydratase family. Dihydroflavonol-4-reductase subfamily.</text>
</comment>
<gene>
    <name evidence="4" type="ORF">CYLTODRAFT_367453</name>
</gene>
<proteinExistence type="inferred from homology"/>
<keyword evidence="5" id="KW-1185">Reference proteome</keyword>
<sequence length="348" mass="37596">MLVFITGASGFLGLHVVNQLLEAGHSVKGSARGEKYERLKRAFADVPSFEAVEIAEIGSGDLTQVLKGVDAIIHTAAPLAGRVSFDEGKRYTAEGAVHILREGYKVGVRRAVVTSSIAAYPNGSNKGPYGPNDFCAITEEVAKSTGPPYGAFGAYIYQKTYAEQAVIAFAKEHPDIDIILPGPAWLFGPLAPQFTQINPTQDISALATQAYFYSLLDPKGSQFPFAPGGADVRDAARVHVLGLHSSTASGTNWHRFVVAARVPYSWKEAIQILKENRPELQARLADPAAVPDWVQEGNKVNLTAEEEDVKDVLLGREGNIGDKTWKETVLEGVDSLLEVERAWAKASH</sequence>
<dbReference type="PANTHER" id="PTHR10366">
    <property type="entry name" value="NAD DEPENDENT EPIMERASE/DEHYDRATASE"/>
    <property type="match status" value="1"/>
</dbReference>
<dbReference type="AlphaFoldDB" id="A0A0D7BS79"/>
<protein>
    <submittedName>
        <fullName evidence="4">NAD(P)-binding protein</fullName>
    </submittedName>
</protein>
<dbReference type="Proteomes" id="UP000054007">
    <property type="component" value="Unassembled WGS sequence"/>
</dbReference>
<dbReference type="InterPro" id="IPR036291">
    <property type="entry name" value="NAD(P)-bd_dom_sf"/>
</dbReference>
<organism evidence="4 5">
    <name type="scientific">Cylindrobasidium torrendii FP15055 ss-10</name>
    <dbReference type="NCBI Taxonomy" id="1314674"/>
    <lineage>
        <taxon>Eukaryota</taxon>
        <taxon>Fungi</taxon>
        <taxon>Dikarya</taxon>
        <taxon>Basidiomycota</taxon>
        <taxon>Agaricomycotina</taxon>
        <taxon>Agaricomycetes</taxon>
        <taxon>Agaricomycetidae</taxon>
        <taxon>Agaricales</taxon>
        <taxon>Marasmiineae</taxon>
        <taxon>Physalacriaceae</taxon>
        <taxon>Cylindrobasidium</taxon>
    </lineage>
</organism>
<dbReference type="PANTHER" id="PTHR10366:SF564">
    <property type="entry name" value="STEROL-4-ALPHA-CARBOXYLATE 3-DEHYDROGENASE, DECARBOXYLATING"/>
    <property type="match status" value="1"/>
</dbReference>
<dbReference type="STRING" id="1314674.A0A0D7BS79"/>
<dbReference type="InterPro" id="IPR001509">
    <property type="entry name" value="Epimerase_deHydtase"/>
</dbReference>
<evidence type="ECO:0000259" key="3">
    <source>
        <dbReference type="Pfam" id="PF01370"/>
    </source>
</evidence>
<evidence type="ECO:0000256" key="1">
    <source>
        <dbReference type="ARBA" id="ARBA00023002"/>
    </source>
</evidence>
<dbReference type="InterPro" id="IPR050425">
    <property type="entry name" value="NAD(P)_dehydrat-like"/>
</dbReference>
<feature type="domain" description="NAD-dependent epimerase/dehydratase" evidence="3">
    <location>
        <begin position="3"/>
        <end position="210"/>
    </location>
</feature>
<reference evidence="4 5" key="1">
    <citation type="journal article" date="2015" name="Fungal Genet. Biol.">
        <title>Evolution of novel wood decay mechanisms in Agaricales revealed by the genome sequences of Fistulina hepatica and Cylindrobasidium torrendii.</title>
        <authorList>
            <person name="Floudas D."/>
            <person name="Held B.W."/>
            <person name="Riley R."/>
            <person name="Nagy L.G."/>
            <person name="Koehler G."/>
            <person name="Ransdell A.S."/>
            <person name="Younus H."/>
            <person name="Chow J."/>
            <person name="Chiniquy J."/>
            <person name="Lipzen A."/>
            <person name="Tritt A."/>
            <person name="Sun H."/>
            <person name="Haridas S."/>
            <person name="LaButti K."/>
            <person name="Ohm R.A."/>
            <person name="Kues U."/>
            <person name="Blanchette R.A."/>
            <person name="Grigoriev I.V."/>
            <person name="Minto R.E."/>
            <person name="Hibbett D.S."/>
        </authorList>
    </citation>
    <scope>NUCLEOTIDE SEQUENCE [LARGE SCALE GENOMIC DNA]</scope>
    <source>
        <strain evidence="4 5">FP15055 ss-10</strain>
    </source>
</reference>
<accession>A0A0D7BS79</accession>
<dbReference type="OrthoDB" id="2735536at2759"/>
<dbReference type="Pfam" id="PF01370">
    <property type="entry name" value="Epimerase"/>
    <property type="match status" value="1"/>
</dbReference>
<dbReference type="GO" id="GO:0016616">
    <property type="term" value="F:oxidoreductase activity, acting on the CH-OH group of donors, NAD or NADP as acceptor"/>
    <property type="evidence" value="ECO:0007669"/>
    <property type="project" value="TreeGrafter"/>
</dbReference>
<evidence type="ECO:0000256" key="2">
    <source>
        <dbReference type="ARBA" id="ARBA00023445"/>
    </source>
</evidence>
<dbReference type="Gene3D" id="3.40.50.720">
    <property type="entry name" value="NAD(P)-binding Rossmann-like Domain"/>
    <property type="match status" value="1"/>
</dbReference>
<dbReference type="SUPFAM" id="SSF51735">
    <property type="entry name" value="NAD(P)-binding Rossmann-fold domains"/>
    <property type="match status" value="1"/>
</dbReference>
<evidence type="ECO:0000313" key="4">
    <source>
        <dbReference type="EMBL" id="KIY72461.1"/>
    </source>
</evidence>
<evidence type="ECO:0000313" key="5">
    <source>
        <dbReference type="Proteomes" id="UP000054007"/>
    </source>
</evidence>
<keyword evidence="1" id="KW-0560">Oxidoreductase</keyword>
<name>A0A0D7BS79_9AGAR</name>